<reference evidence="7 8" key="1">
    <citation type="submission" date="2019-08" db="EMBL/GenBank/DDBJ databases">
        <title>Whole genome of Aphis craccivora.</title>
        <authorList>
            <person name="Voronova N.V."/>
            <person name="Shulinski R.S."/>
            <person name="Bandarenka Y.V."/>
            <person name="Zhorov D.G."/>
            <person name="Warner D."/>
        </authorList>
    </citation>
    <scope>NUCLEOTIDE SEQUENCE [LARGE SCALE GENOMIC DNA]</scope>
    <source>
        <strain evidence="7">180601</strain>
        <tissue evidence="7">Whole Body</tissue>
    </source>
</reference>
<dbReference type="PANTHER" id="PTHR23098:SF16">
    <property type="entry name" value="REGULATORY PROTEIN ZESTE"/>
    <property type="match status" value="1"/>
</dbReference>
<evidence type="ECO:0000256" key="5">
    <source>
        <dbReference type="ARBA" id="ARBA00025466"/>
    </source>
</evidence>
<keyword evidence="4" id="KW-0804">Transcription</keyword>
<dbReference type="AlphaFoldDB" id="A0A6G0VJ45"/>
<feature type="non-terminal residue" evidence="7">
    <location>
        <position position="1"/>
    </location>
</feature>
<dbReference type="GO" id="GO:0005634">
    <property type="term" value="C:nucleus"/>
    <property type="evidence" value="ECO:0007669"/>
    <property type="project" value="TreeGrafter"/>
</dbReference>
<keyword evidence="3" id="KW-0805">Transcription regulation</keyword>
<comment type="subunit">
    <text evidence="1">Self-associates forming complexes of several hundred monomers.</text>
</comment>
<evidence type="ECO:0000313" key="8">
    <source>
        <dbReference type="Proteomes" id="UP000478052"/>
    </source>
</evidence>
<evidence type="ECO:0000256" key="1">
    <source>
        <dbReference type="ARBA" id="ARBA00011764"/>
    </source>
</evidence>
<comment type="caution">
    <text evidence="7">The sequence shown here is derived from an EMBL/GenBank/DDBJ whole genome shotgun (WGS) entry which is preliminary data.</text>
</comment>
<name>A0A6G0VJ45_APHCR</name>
<proteinExistence type="predicted"/>
<protein>
    <recommendedName>
        <fullName evidence="2">Regulatory protein zeste</fullName>
    </recommendedName>
</protein>
<dbReference type="Proteomes" id="UP000478052">
    <property type="component" value="Unassembled WGS sequence"/>
</dbReference>
<dbReference type="EMBL" id="VUJU01017159">
    <property type="protein sequence ID" value="KAF0685107.1"/>
    <property type="molecule type" value="Genomic_DNA"/>
</dbReference>
<dbReference type="Pfam" id="PF13873">
    <property type="entry name" value="Myb_DNA-bind_5"/>
    <property type="match status" value="1"/>
</dbReference>
<evidence type="ECO:0000256" key="4">
    <source>
        <dbReference type="ARBA" id="ARBA00023163"/>
    </source>
</evidence>
<sequence length="259" mass="29233">SGKFSPNFTKQIADAKWNEIAKKLNAIPGGSKNAQEWKRAWADLKTKTKGKHCLIKKYANKTGGGPSCSSNLNEIDEQILALINPTTITGHNNVAESNVDFSFHNDIDISFEIEEGDEIVLDTQHFETDEVVEDINHSLLLPFNKENKLDSKDLDNSVNKINNISTSIITEKHSKKFQKHRSNAAIRLQKSVTATEKLADIGREKLLIKKRYYDKKLLLLEKQTELLSRQVLSYEKQTSVLEQIQGDLKSIASNTAHFL</sequence>
<feature type="domain" description="Myb/SANT-like DNA-binding" evidence="6">
    <location>
        <begin position="2"/>
        <end position="53"/>
    </location>
</feature>
<evidence type="ECO:0000259" key="6">
    <source>
        <dbReference type="Pfam" id="PF13873"/>
    </source>
</evidence>
<dbReference type="PANTHER" id="PTHR23098">
    <property type="entry name" value="AGAP001331-PA-RELATED"/>
    <property type="match status" value="1"/>
</dbReference>
<keyword evidence="8" id="KW-1185">Reference proteome</keyword>
<evidence type="ECO:0000256" key="2">
    <source>
        <dbReference type="ARBA" id="ARBA00016807"/>
    </source>
</evidence>
<gene>
    <name evidence="7" type="ORF">FWK35_00035027</name>
</gene>
<evidence type="ECO:0000313" key="7">
    <source>
        <dbReference type="EMBL" id="KAF0685107.1"/>
    </source>
</evidence>
<organism evidence="7 8">
    <name type="scientific">Aphis craccivora</name>
    <name type="common">Cowpea aphid</name>
    <dbReference type="NCBI Taxonomy" id="307492"/>
    <lineage>
        <taxon>Eukaryota</taxon>
        <taxon>Metazoa</taxon>
        <taxon>Ecdysozoa</taxon>
        <taxon>Arthropoda</taxon>
        <taxon>Hexapoda</taxon>
        <taxon>Insecta</taxon>
        <taxon>Pterygota</taxon>
        <taxon>Neoptera</taxon>
        <taxon>Paraneoptera</taxon>
        <taxon>Hemiptera</taxon>
        <taxon>Sternorrhyncha</taxon>
        <taxon>Aphidomorpha</taxon>
        <taxon>Aphidoidea</taxon>
        <taxon>Aphididae</taxon>
        <taxon>Aphidini</taxon>
        <taxon>Aphis</taxon>
        <taxon>Aphis</taxon>
    </lineage>
</organism>
<evidence type="ECO:0000256" key="3">
    <source>
        <dbReference type="ARBA" id="ARBA00023015"/>
    </source>
</evidence>
<comment type="function">
    <text evidence="5">Involved in transvection phenomena (= synapsis-dependent gene expression), where the synaptic pairing of chromosomes carrying genes with which zeste interacts influences the expression of these genes. Zeste binds to DNA and stimulates transcription from a nearby promoter.</text>
</comment>
<accession>A0A6G0VJ45</accession>
<feature type="non-terminal residue" evidence="7">
    <location>
        <position position="259"/>
    </location>
</feature>
<dbReference type="InterPro" id="IPR028002">
    <property type="entry name" value="Myb_DNA-bind_5"/>
</dbReference>
<dbReference type="OrthoDB" id="7551543at2759"/>